<feature type="domain" description="Ice-binding protein C-terminal" evidence="2">
    <location>
        <begin position="252"/>
        <end position="273"/>
    </location>
</feature>
<dbReference type="AlphaFoldDB" id="A0A266Q186"/>
<name>A0A266Q186_9GAMM</name>
<feature type="signal peptide" evidence="1">
    <location>
        <begin position="1"/>
        <end position="22"/>
    </location>
</feature>
<reference evidence="4" key="1">
    <citation type="submission" date="2017-05" db="EMBL/GenBank/DDBJ databases">
        <authorList>
            <person name="Barney B.M."/>
        </authorList>
    </citation>
    <scope>NUCLEOTIDE SEQUENCE [LARGE SCALE GENOMIC DNA]</scope>
    <source>
        <strain evidence="4">PSBB022</strain>
    </source>
</reference>
<evidence type="ECO:0000313" key="3">
    <source>
        <dbReference type="EMBL" id="OZY83610.1"/>
    </source>
</evidence>
<evidence type="ECO:0000256" key="1">
    <source>
        <dbReference type="SAM" id="SignalP"/>
    </source>
</evidence>
<dbReference type="NCBIfam" id="NF038133">
    <property type="entry name" value="choice_anch_L"/>
    <property type="match status" value="1"/>
</dbReference>
<keyword evidence="4" id="KW-1185">Reference proteome</keyword>
<proteinExistence type="predicted"/>
<dbReference type="EMBL" id="NHNI01000004">
    <property type="protein sequence ID" value="OZY83610.1"/>
    <property type="molecule type" value="Genomic_DNA"/>
</dbReference>
<dbReference type="InterPro" id="IPR049804">
    <property type="entry name" value="Choice_anch_L"/>
</dbReference>
<evidence type="ECO:0000313" key="4">
    <source>
        <dbReference type="Proteomes" id="UP000216101"/>
    </source>
</evidence>
<evidence type="ECO:0000259" key="2">
    <source>
        <dbReference type="Pfam" id="PF07589"/>
    </source>
</evidence>
<sequence length="277" mass="28477">MKTSFITASFITAMALSSAANALVINPENNGTALANTILGSGISISNVNYSGADGASGTFTGGNSAGLAIDKGIVLSTGQATNAIGPNTTNGAGTDNGAAGYAPLTDISGFTTFNASILKFDFEFNGGTGGDLFFNFVFGSEEYLEWVNSSYNDVFGFFVDGVNVALTPGSGDPITINTINTSQNSGLFVDNTTGIYNTQMDGFTKSLQITLKGLSAGLHTMEFAIADAGDAVLDSWIFIEAKSFADTPVGVPEPSSLTLLGLMLAALGWSRRKAAK</sequence>
<dbReference type="RefSeq" id="WP_078045136.1">
    <property type="nucleotide sequence ID" value="NZ_NHNI01000004.1"/>
</dbReference>
<keyword evidence="1" id="KW-0732">Signal</keyword>
<dbReference type="Pfam" id="PF07589">
    <property type="entry name" value="PEP-CTERM"/>
    <property type="match status" value="1"/>
</dbReference>
<dbReference type="InterPro" id="IPR013424">
    <property type="entry name" value="Ice-binding_C"/>
</dbReference>
<organism evidence="3 4">
    <name type="scientific">Cellvibrio mixtus</name>
    <dbReference type="NCBI Taxonomy" id="39650"/>
    <lineage>
        <taxon>Bacteria</taxon>
        <taxon>Pseudomonadati</taxon>
        <taxon>Pseudomonadota</taxon>
        <taxon>Gammaproteobacteria</taxon>
        <taxon>Cellvibrionales</taxon>
        <taxon>Cellvibrionaceae</taxon>
        <taxon>Cellvibrio</taxon>
    </lineage>
</organism>
<dbReference type="NCBIfam" id="TIGR02595">
    <property type="entry name" value="PEP_CTERM"/>
    <property type="match status" value="1"/>
</dbReference>
<dbReference type="Proteomes" id="UP000216101">
    <property type="component" value="Unassembled WGS sequence"/>
</dbReference>
<feature type="chain" id="PRO_5013283648" evidence="1">
    <location>
        <begin position="23"/>
        <end position="277"/>
    </location>
</feature>
<accession>A0A266Q186</accession>
<protein>
    <submittedName>
        <fullName evidence="3">PEP-CTERM sorting domain-containing protein</fullName>
    </submittedName>
</protein>
<comment type="caution">
    <text evidence="3">The sequence shown here is derived from an EMBL/GenBank/DDBJ whole genome shotgun (WGS) entry which is preliminary data.</text>
</comment>
<gene>
    <name evidence="3" type="ORF">CBP51_19585</name>
</gene>